<dbReference type="PRINTS" id="PR01950">
    <property type="entry name" value="LANCSUPER"/>
</dbReference>
<dbReference type="SUPFAM" id="SSF158745">
    <property type="entry name" value="LanC-like"/>
    <property type="match status" value="1"/>
</dbReference>
<evidence type="ECO:0000313" key="2">
    <source>
        <dbReference type="EMBL" id="MBD8014519.1"/>
    </source>
</evidence>
<dbReference type="InterPro" id="IPR012341">
    <property type="entry name" value="6hp_glycosidase-like_sf"/>
</dbReference>
<accession>A0ABR8WBX2</accession>
<dbReference type="Gene3D" id="1.50.10.10">
    <property type="match status" value="1"/>
</dbReference>
<dbReference type="PIRSF" id="PIRSF037228">
    <property type="entry name" value="Lant_mod_RumM"/>
    <property type="match status" value="1"/>
</dbReference>
<dbReference type="Proteomes" id="UP000658980">
    <property type="component" value="Unassembled WGS sequence"/>
</dbReference>
<dbReference type="Pfam" id="PF13575">
    <property type="entry name" value="DUF4135"/>
    <property type="match status" value="1"/>
</dbReference>
<comment type="caution">
    <text evidence="2">The sequence shown here is derived from an EMBL/GenBank/DDBJ whole genome shotgun (WGS) entry which is preliminary data.</text>
</comment>
<feature type="domain" description="Lantibiotic biosynthesis protein dehydration" evidence="1">
    <location>
        <begin position="214"/>
        <end position="583"/>
    </location>
</feature>
<keyword evidence="3" id="KW-1185">Reference proteome</keyword>
<evidence type="ECO:0000259" key="1">
    <source>
        <dbReference type="Pfam" id="PF13575"/>
    </source>
</evidence>
<dbReference type="CDD" id="cd04792">
    <property type="entry name" value="LanM-like"/>
    <property type="match status" value="1"/>
</dbReference>
<gene>
    <name evidence="2" type="primary">lanM</name>
    <name evidence="2" type="ORF">H9630_06770</name>
</gene>
<organism evidence="2 3">
    <name type="scientific">Planococcus wigleyi</name>
    <dbReference type="NCBI Taxonomy" id="2762216"/>
    <lineage>
        <taxon>Bacteria</taxon>
        <taxon>Bacillati</taxon>
        <taxon>Bacillota</taxon>
        <taxon>Bacilli</taxon>
        <taxon>Bacillales</taxon>
        <taxon>Caryophanaceae</taxon>
        <taxon>Planococcus</taxon>
    </lineage>
</organism>
<sequence length="1049" mass="118896">MEKVSTRTNHSDYIHALFSYERSRFLKEEGIDPAPAINKWRKRLSMTSDAIFQSKLAVAGLSEQQFAEMITPLSEKNLDEKQLQELAAFLKSEMNLDLVIEGLNLSEQNEKMKEQLDLGLFIRPFLSYISNRLDLALEELSRTQPANIEKIKETLMFAIGTQLITQASRSIVLEMHVSKLKDELYGSTAEERFQSFIREKALNPSELMKFYEEYAVLTRILILRSEFFVENINLTLARYMDDFDSMSNAFGLDNDELDSIEFGLGDTHQKGKTVGKFVYKNGKTIIYKPKGLSISLKYHDLLDWIAERAEFPTLSPYKILDFGTHGWEECVLYSSCLTQQEVKHYYQRFGVLLGMMHSIKGADFHLENIIAGGNTPYIIDHETLFHQSPKLDFPDSVEVDLKYEQANSVVGTGLLPIAMFKNAEGKGIDLSALNGKEQELPFKVLKLENAMTDDMKFSMQSERFRGANNLPTLNGEGVDAEEYLEDILIGFENIFNFFIDYKDELLGSKGPIESFRNEKIRVVARATQQYFNFLNESSHPDYMRDALYLENLYDRLWFYPYHDKRIIPHEILDLMAGDIPFFNSLADSRDLYSSTGVKIDNVFAQSGYEIVVDRIRKYDLDELQTQLGWIRTSLVGSKKEEADVQEEKWADEKVPSDVDLLFLHEAKSIGEEILSKLCYSKAKDKASLLCLSPNSEGTWSVAPALQGLYDGLGGISLFFQYLWKETGDERYKLAAEATLQSAAAPMVENQGLVSSFTGSASLLYPILHFHKNFGSNEYEWKVDEIKQKLKQNVQKDEVFDFLGGAAGVCHVLMNSFEWTGDREYLEIAELYGEHLLANRHSPAPGQAAWASGESGNYLGGFSHGTSGIAQSLFRLFYLTKDQKYQKVAEKALRFDQSLFDSEKGAWKDNRRSEGQYAHHWCHGSMGVGLSRIMMSDYTANSTVGTEINQALQNLRNHGYKSSDSLCHGNFGDTELFLQAGMHFQDSSLSEEAKQRGYNCVLQKEARGFYQVDGPKGFIQPGLFTGLAGVGLQLLRLSNPKEVPSVLLLG</sequence>
<dbReference type="InterPro" id="IPR017146">
    <property type="entry name" value="Lanti_2_LanM"/>
</dbReference>
<dbReference type="Pfam" id="PF05147">
    <property type="entry name" value="LANC_like"/>
    <property type="match status" value="1"/>
</dbReference>
<dbReference type="NCBIfam" id="TIGR03897">
    <property type="entry name" value="lanti_2_LanM"/>
    <property type="match status" value="1"/>
</dbReference>
<evidence type="ECO:0000313" key="3">
    <source>
        <dbReference type="Proteomes" id="UP000658980"/>
    </source>
</evidence>
<protein>
    <submittedName>
        <fullName evidence="2">Type 2 lantipeptide synthetase LanM</fullName>
    </submittedName>
</protein>
<reference evidence="2 3" key="1">
    <citation type="submission" date="2020-08" db="EMBL/GenBank/DDBJ databases">
        <title>A Genomic Blueprint of the Chicken Gut Microbiome.</title>
        <authorList>
            <person name="Gilroy R."/>
            <person name="Ravi A."/>
            <person name="Getino M."/>
            <person name="Pursley I."/>
            <person name="Horton D.L."/>
            <person name="Alikhan N.-F."/>
            <person name="Baker D."/>
            <person name="Gharbi K."/>
            <person name="Hall N."/>
            <person name="Watson M."/>
            <person name="Adriaenssens E.M."/>
            <person name="Foster-Nyarko E."/>
            <person name="Jarju S."/>
            <person name="Secka A."/>
            <person name="Antonio M."/>
            <person name="Oren A."/>
            <person name="Chaudhuri R."/>
            <person name="La Ragione R.M."/>
            <person name="Hildebrand F."/>
            <person name="Pallen M.J."/>
        </authorList>
    </citation>
    <scope>NUCLEOTIDE SEQUENCE [LARGE SCALE GENOMIC DNA]</scope>
    <source>
        <strain evidence="2 3">Sa1BUA13</strain>
    </source>
</reference>
<dbReference type="EMBL" id="JACSPU010000002">
    <property type="protein sequence ID" value="MBD8014519.1"/>
    <property type="molecule type" value="Genomic_DNA"/>
</dbReference>
<name>A0ABR8WBX2_9BACL</name>
<dbReference type="InterPro" id="IPR007822">
    <property type="entry name" value="LANC-like"/>
</dbReference>
<dbReference type="RefSeq" id="WP_191714746.1">
    <property type="nucleotide sequence ID" value="NZ_JACSPU010000002.1"/>
</dbReference>
<dbReference type="InterPro" id="IPR025410">
    <property type="entry name" value="Lant_dehyd"/>
</dbReference>
<dbReference type="SMART" id="SM01260">
    <property type="entry name" value="LANC_like"/>
    <property type="match status" value="1"/>
</dbReference>
<proteinExistence type="predicted"/>